<dbReference type="PANTHER" id="PTHR46889">
    <property type="entry name" value="TRANSPOSASE INSF FOR INSERTION SEQUENCE IS3B-RELATED"/>
    <property type="match status" value="1"/>
</dbReference>
<accession>A0A1H4ENJ1</accession>
<feature type="domain" description="Integrase catalytic" evidence="1">
    <location>
        <begin position="35"/>
        <end position="94"/>
    </location>
</feature>
<dbReference type="InterPro" id="IPR050900">
    <property type="entry name" value="Transposase_IS3/IS150/IS904"/>
</dbReference>
<dbReference type="Proteomes" id="UP000199394">
    <property type="component" value="Unassembled WGS sequence"/>
</dbReference>
<dbReference type="GO" id="GO:0003676">
    <property type="term" value="F:nucleic acid binding"/>
    <property type="evidence" value="ECO:0007669"/>
    <property type="project" value="InterPro"/>
</dbReference>
<sequence length="105" mass="12577">LSKAYLYCFAFSFFSDSKHRKFVFTESLSHSLFCRKGNPYDNACIESFHSVMKKEEIYLHTYQDFEECRKALFEYIESWYNRQRIHSALGYKTPQQMEDEAIQAA</sequence>
<dbReference type="InterPro" id="IPR012337">
    <property type="entry name" value="RNaseH-like_sf"/>
</dbReference>
<dbReference type="AlphaFoldDB" id="A0A1H4ENJ1"/>
<dbReference type="RefSeq" id="WP_242911699.1">
    <property type="nucleotide sequence ID" value="NZ_FNRK01000056.1"/>
</dbReference>
<dbReference type="STRING" id="81409.SAMN04515656_1562"/>
<name>A0A1H4ENJ1_9FIRM</name>
<proteinExistence type="predicted"/>
<dbReference type="InterPro" id="IPR001584">
    <property type="entry name" value="Integrase_cat-core"/>
</dbReference>
<dbReference type="InterPro" id="IPR036397">
    <property type="entry name" value="RNaseH_sf"/>
</dbReference>
<dbReference type="EMBL" id="FNRK01000056">
    <property type="protein sequence ID" value="SEA86467.1"/>
    <property type="molecule type" value="Genomic_DNA"/>
</dbReference>
<organism evidence="2 3">
    <name type="scientific">Eubacterium aggregans</name>
    <dbReference type="NCBI Taxonomy" id="81409"/>
    <lineage>
        <taxon>Bacteria</taxon>
        <taxon>Bacillati</taxon>
        <taxon>Bacillota</taxon>
        <taxon>Clostridia</taxon>
        <taxon>Eubacteriales</taxon>
        <taxon>Eubacteriaceae</taxon>
        <taxon>Eubacterium</taxon>
    </lineage>
</organism>
<evidence type="ECO:0000313" key="3">
    <source>
        <dbReference type="Proteomes" id="UP000199394"/>
    </source>
</evidence>
<evidence type="ECO:0000313" key="2">
    <source>
        <dbReference type="EMBL" id="SEA86467.1"/>
    </source>
</evidence>
<dbReference type="Pfam" id="PF13683">
    <property type="entry name" value="rve_3"/>
    <property type="match status" value="1"/>
</dbReference>
<keyword evidence="3" id="KW-1185">Reference proteome</keyword>
<protein>
    <submittedName>
        <fullName evidence="2">Integrase core domain-containing protein</fullName>
    </submittedName>
</protein>
<dbReference type="Gene3D" id="3.30.420.10">
    <property type="entry name" value="Ribonuclease H-like superfamily/Ribonuclease H"/>
    <property type="match status" value="1"/>
</dbReference>
<dbReference type="GO" id="GO:0015074">
    <property type="term" value="P:DNA integration"/>
    <property type="evidence" value="ECO:0007669"/>
    <property type="project" value="InterPro"/>
</dbReference>
<reference evidence="2 3" key="1">
    <citation type="submission" date="2016-10" db="EMBL/GenBank/DDBJ databases">
        <authorList>
            <person name="de Groot N.N."/>
        </authorList>
    </citation>
    <scope>NUCLEOTIDE SEQUENCE [LARGE SCALE GENOMIC DNA]</scope>
    <source>
        <strain evidence="2 3">SR12</strain>
    </source>
</reference>
<gene>
    <name evidence="2" type="ORF">SAMN04515656_1562</name>
</gene>
<dbReference type="SUPFAM" id="SSF53098">
    <property type="entry name" value="Ribonuclease H-like"/>
    <property type="match status" value="1"/>
</dbReference>
<evidence type="ECO:0000259" key="1">
    <source>
        <dbReference type="Pfam" id="PF13683"/>
    </source>
</evidence>
<dbReference type="PANTHER" id="PTHR46889:SF4">
    <property type="entry name" value="TRANSPOSASE INSO FOR INSERTION SEQUENCE ELEMENT IS911B-RELATED"/>
    <property type="match status" value="1"/>
</dbReference>
<feature type="non-terminal residue" evidence="2">
    <location>
        <position position="1"/>
    </location>
</feature>